<reference evidence="2 3" key="1">
    <citation type="submission" date="2016-10" db="EMBL/GenBank/DDBJ databases">
        <title>Genome sequence of Planktotalea frisia SH6-1.</title>
        <authorList>
            <person name="Poehlein A."/>
            <person name="Bakenhus I."/>
            <person name="Voget S."/>
            <person name="Brinkhoff T."/>
            <person name="Simon M."/>
        </authorList>
    </citation>
    <scope>NUCLEOTIDE SEQUENCE [LARGE SCALE GENOMIC DNA]</scope>
    <source>
        <strain evidence="2 3">SH6-1</strain>
    </source>
</reference>
<comment type="caution">
    <text evidence="2">The sequence shown here is derived from an EMBL/GenBank/DDBJ whole genome shotgun (WGS) entry which is preliminary data.</text>
</comment>
<feature type="domain" description="Pyrrolo-quinoline quinone repeat" evidence="1">
    <location>
        <begin position="379"/>
        <end position="439"/>
    </location>
</feature>
<dbReference type="STRING" id="696762.PFRI_39280"/>
<evidence type="ECO:0000313" key="2">
    <source>
        <dbReference type="EMBL" id="OJI91848.1"/>
    </source>
</evidence>
<dbReference type="Gene3D" id="2.130.10.10">
    <property type="entry name" value="YVTN repeat-like/Quinoprotein amine dehydrogenase"/>
    <property type="match status" value="2"/>
</dbReference>
<dbReference type="Proteomes" id="UP000184514">
    <property type="component" value="Unassembled WGS sequence"/>
</dbReference>
<dbReference type="RefSeq" id="WP_245812494.1">
    <property type="nucleotide sequence ID" value="NZ_JABBAN010000259.1"/>
</dbReference>
<dbReference type="PROSITE" id="PS51257">
    <property type="entry name" value="PROKAR_LIPOPROTEIN"/>
    <property type="match status" value="1"/>
</dbReference>
<evidence type="ECO:0000313" key="3">
    <source>
        <dbReference type="Proteomes" id="UP000184514"/>
    </source>
</evidence>
<organism evidence="2 3">
    <name type="scientific">Planktotalea frisia</name>
    <dbReference type="NCBI Taxonomy" id="696762"/>
    <lineage>
        <taxon>Bacteria</taxon>
        <taxon>Pseudomonadati</taxon>
        <taxon>Pseudomonadota</taxon>
        <taxon>Alphaproteobacteria</taxon>
        <taxon>Rhodobacterales</taxon>
        <taxon>Paracoccaceae</taxon>
        <taxon>Planktotalea</taxon>
    </lineage>
</organism>
<dbReference type="EMBL" id="MLCB01000214">
    <property type="protein sequence ID" value="OJI91848.1"/>
    <property type="molecule type" value="Genomic_DNA"/>
</dbReference>
<dbReference type="InterPro" id="IPR015943">
    <property type="entry name" value="WD40/YVTN_repeat-like_dom_sf"/>
</dbReference>
<dbReference type="InterPro" id="IPR018391">
    <property type="entry name" value="PQQ_b-propeller_rpt"/>
</dbReference>
<keyword evidence="3" id="KW-1185">Reference proteome</keyword>
<dbReference type="InterPro" id="IPR011047">
    <property type="entry name" value="Quinoprotein_ADH-like_sf"/>
</dbReference>
<dbReference type="AlphaFoldDB" id="A0A1L9NRB7"/>
<proteinExistence type="predicted"/>
<name>A0A1L9NRB7_9RHOB</name>
<accession>A0A1L9NRB7</accession>
<gene>
    <name evidence="2" type="primary">bamB</name>
    <name evidence="2" type="ORF">PFRI_39280</name>
</gene>
<dbReference type="SUPFAM" id="SSF50998">
    <property type="entry name" value="Quinoprotein alcohol dehydrogenase-like"/>
    <property type="match status" value="2"/>
</dbReference>
<dbReference type="Pfam" id="PF13360">
    <property type="entry name" value="PQQ_2"/>
    <property type="match status" value="2"/>
</dbReference>
<protein>
    <submittedName>
        <fullName evidence="2">Outer membrane protein assembly factor BamB</fullName>
    </submittedName>
</protein>
<dbReference type="SMART" id="SM00564">
    <property type="entry name" value="PQQ"/>
    <property type="match status" value="6"/>
</dbReference>
<dbReference type="InterPro" id="IPR002372">
    <property type="entry name" value="PQQ_rpt_dom"/>
</dbReference>
<dbReference type="PANTHER" id="PTHR34512:SF30">
    <property type="entry name" value="OUTER MEMBRANE PROTEIN ASSEMBLY FACTOR BAMB"/>
    <property type="match status" value="1"/>
</dbReference>
<sequence>MTHAKLIMAGLTAAVLAGCGENDTILPGKREDLRAPFGETSEQRVLTENVAQRISLPSQSANANWQQRIGTPATRTPHPALASQLTGIQWSTPIGAGDSRRHRITADPVIADGRIFVMDSKSTVTAVSLSGAPLWSVNLTPERDRESDAGGGGLAYGDGKLIVTSGFGMLRALDPSSGATLWEQDLLAATTGTPAVSRGLVYVVGGDNVAWAVNADSGRVEWQLEGSDGIARVSGGPAPAVGEDLVVFAYGTGELQAAFRQGGTRRWDATVAGSRRGIAATTVSDITGDPVIDGNTIYAGSYSGRIVALNRDSGARLWTAKDGALGPVWPAGGSVFAVTDRNELVRLDAGSGERIWGTRLPFFTKEVRRRSVEIVAHYGPVVAGGRVIVGSNDGVVRSYDPVSGELLSSVAVPGGVTTNPVVAGNTLYVVSAKGVLHALR</sequence>
<dbReference type="PANTHER" id="PTHR34512">
    <property type="entry name" value="CELL SURFACE PROTEIN"/>
    <property type="match status" value="1"/>
</dbReference>
<feature type="domain" description="Pyrrolo-quinoline quinone repeat" evidence="1">
    <location>
        <begin position="121"/>
        <end position="357"/>
    </location>
</feature>
<evidence type="ECO:0000259" key="1">
    <source>
        <dbReference type="Pfam" id="PF13360"/>
    </source>
</evidence>